<dbReference type="EMBL" id="JAIBOA010000035">
    <property type="protein sequence ID" value="MBW8487483.1"/>
    <property type="molecule type" value="Genomic_DNA"/>
</dbReference>
<organism evidence="1 2">
    <name type="scientific">Actinomadura parmotrematis</name>
    <dbReference type="NCBI Taxonomy" id="2864039"/>
    <lineage>
        <taxon>Bacteria</taxon>
        <taxon>Bacillati</taxon>
        <taxon>Actinomycetota</taxon>
        <taxon>Actinomycetes</taxon>
        <taxon>Streptosporangiales</taxon>
        <taxon>Thermomonosporaceae</taxon>
        <taxon>Actinomadura</taxon>
    </lineage>
</organism>
<gene>
    <name evidence="1" type="ORF">K1Y72_34375</name>
</gene>
<protein>
    <submittedName>
        <fullName evidence="1">Uncharacterized protein</fullName>
    </submittedName>
</protein>
<keyword evidence="2" id="KW-1185">Reference proteome</keyword>
<sequence>MTQSSVQQPTSRAHAHLAALLRRLDLYDLDAQIKPDGLRVANPHAEGCCPANPEPTDTVTCRPNPADSGRLWFFHSWAEPIAPASRTEDAAVLIARTLKAR</sequence>
<evidence type="ECO:0000313" key="2">
    <source>
        <dbReference type="Proteomes" id="UP000774570"/>
    </source>
</evidence>
<accession>A0ABS7G464</accession>
<comment type="caution">
    <text evidence="1">The sequence shown here is derived from an EMBL/GenBank/DDBJ whole genome shotgun (WGS) entry which is preliminary data.</text>
</comment>
<proteinExistence type="predicted"/>
<evidence type="ECO:0000313" key="1">
    <source>
        <dbReference type="EMBL" id="MBW8487483.1"/>
    </source>
</evidence>
<dbReference type="RefSeq" id="WP_220170717.1">
    <property type="nucleotide sequence ID" value="NZ_JAIBOA010000035.1"/>
</dbReference>
<name>A0ABS7G464_9ACTN</name>
<reference evidence="1 2" key="1">
    <citation type="submission" date="2021-07" db="EMBL/GenBank/DDBJ databases">
        <title>Actinomadura sp. PM05-2 isolated from lichen.</title>
        <authorList>
            <person name="Somphong A."/>
            <person name="Phongsopitanun W."/>
            <person name="Tanasupawat S."/>
            <person name="Peongsungnone V."/>
        </authorList>
    </citation>
    <scope>NUCLEOTIDE SEQUENCE [LARGE SCALE GENOMIC DNA]</scope>
    <source>
        <strain evidence="1 2">PM05-2</strain>
    </source>
</reference>
<dbReference type="Proteomes" id="UP000774570">
    <property type="component" value="Unassembled WGS sequence"/>
</dbReference>